<proteinExistence type="predicted"/>
<keyword evidence="2" id="KW-1185">Reference proteome</keyword>
<organism evidence="1 2">
    <name type="scientific">Choristoneura fumiferana</name>
    <name type="common">Spruce budworm moth</name>
    <name type="synonym">Archips fumiferana</name>
    <dbReference type="NCBI Taxonomy" id="7141"/>
    <lineage>
        <taxon>Eukaryota</taxon>
        <taxon>Metazoa</taxon>
        <taxon>Ecdysozoa</taxon>
        <taxon>Arthropoda</taxon>
        <taxon>Hexapoda</taxon>
        <taxon>Insecta</taxon>
        <taxon>Pterygota</taxon>
        <taxon>Neoptera</taxon>
        <taxon>Endopterygota</taxon>
        <taxon>Lepidoptera</taxon>
        <taxon>Glossata</taxon>
        <taxon>Ditrysia</taxon>
        <taxon>Tortricoidea</taxon>
        <taxon>Tortricidae</taxon>
        <taxon>Tortricinae</taxon>
        <taxon>Choristoneura</taxon>
    </lineage>
</organism>
<protein>
    <submittedName>
        <fullName evidence="1">Uncharacterized protein</fullName>
    </submittedName>
</protein>
<dbReference type="Proteomes" id="UP001064048">
    <property type="component" value="Chromosome 26"/>
</dbReference>
<evidence type="ECO:0000313" key="1">
    <source>
        <dbReference type="EMBL" id="KAI8427142.1"/>
    </source>
</evidence>
<comment type="caution">
    <text evidence="1">The sequence shown here is derived from an EMBL/GenBank/DDBJ whole genome shotgun (WGS) entry which is preliminary data.</text>
</comment>
<dbReference type="EMBL" id="CM046126">
    <property type="protein sequence ID" value="KAI8427142.1"/>
    <property type="molecule type" value="Genomic_DNA"/>
</dbReference>
<sequence length="276" mass="29173">MWLLLTLVALAGCACAELDSTDVDASQRLIDVFGKPADGLEPVRANETQTRNGTGCICVPLYRCIVTNDSLLGADDNSTCPNVFDVCCPLGQLRPERAMPRAGCGWGGGARGALARLASASSPGYKTAGKKWSPREYVGGGSIIHQSVVLTAAHKVAGQNLTKVSGTPARKTEELPSGSRQSQKIVKHEVLPPRKTSTAGIASPKALQSDRSCAFRIQAIPAILTRSSLHLVGAYRQLDSRSADAIRDLLALTPSAIIPASNVPRPLPLQFAILRL</sequence>
<evidence type="ECO:0000313" key="2">
    <source>
        <dbReference type="Proteomes" id="UP001064048"/>
    </source>
</evidence>
<reference evidence="1 2" key="1">
    <citation type="journal article" date="2022" name="Genome Biol. Evol.">
        <title>The Spruce Budworm Genome: Reconstructing the Evolutionary History of Antifreeze Proteins.</title>
        <authorList>
            <person name="Beliveau C."/>
            <person name="Gagne P."/>
            <person name="Picq S."/>
            <person name="Vernygora O."/>
            <person name="Keeling C.I."/>
            <person name="Pinkney K."/>
            <person name="Doucet D."/>
            <person name="Wen F."/>
            <person name="Johnston J.S."/>
            <person name="Maaroufi H."/>
            <person name="Boyle B."/>
            <person name="Laroche J."/>
            <person name="Dewar K."/>
            <person name="Juretic N."/>
            <person name="Blackburn G."/>
            <person name="Nisole A."/>
            <person name="Brunet B."/>
            <person name="Brandao M."/>
            <person name="Lumley L."/>
            <person name="Duan J."/>
            <person name="Quan G."/>
            <person name="Lucarotti C.J."/>
            <person name="Roe A.D."/>
            <person name="Sperling F.A.H."/>
            <person name="Levesque R.C."/>
            <person name="Cusson M."/>
        </authorList>
    </citation>
    <scope>NUCLEOTIDE SEQUENCE [LARGE SCALE GENOMIC DNA]</scope>
    <source>
        <strain evidence="1">Glfc:IPQL:Cfum</strain>
    </source>
</reference>
<accession>A0ACC0JT22</accession>
<name>A0ACC0JT22_CHOFU</name>
<gene>
    <name evidence="1" type="ORF">MSG28_014763</name>
</gene>